<proteinExistence type="inferred from homology"/>
<keyword evidence="9" id="KW-0257">Endorphin</keyword>
<evidence type="ECO:0000256" key="7">
    <source>
        <dbReference type="ARBA" id="ARBA00022702"/>
    </source>
</evidence>
<dbReference type="Pfam" id="PF08035">
    <property type="entry name" value="Op_neuropeptide"/>
    <property type="match status" value="1"/>
</dbReference>
<protein>
    <submittedName>
        <fullName evidence="13">Proopiomelanocortin a</fullName>
    </submittedName>
</protein>
<comment type="subcellular location">
    <subcellularLocation>
        <location evidence="3">Secreted</location>
    </subcellularLocation>
</comment>
<dbReference type="PRINTS" id="PR00383">
    <property type="entry name" value="MELANOCORTIN"/>
</dbReference>
<feature type="domain" description="Opiodes neuropeptide" evidence="12">
    <location>
        <begin position="297"/>
        <end position="327"/>
    </location>
</feature>
<dbReference type="SMART" id="SM01365">
    <property type="entry name" value="Op_neuropeptide"/>
    <property type="match status" value="1"/>
</dbReference>
<feature type="region of interest" description="Disordered" evidence="10">
    <location>
        <begin position="100"/>
        <end position="131"/>
    </location>
</feature>
<dbReference type="GO" id="GO:0005184">
    <property type="term" value="F:neuropeptide hormone activity"/>
    <property type="evidence" value="ECO:0007669"/>
    <property type="project" value="TreeGrafter"/>
</dbReference>
<evidence type="ECO:0000259" key="12">
    <source>
        <dbReference type="SMART" id="SM01365"/>
    </source>
</evidence>
<evidence type="ECO:0000256" key="1">
    <source>
        <dbReference type="ARBA" id="ARBA00002965"/>
    </source>
</evidence>
<feature type="region of interest" description="Disordered" evidence="10">
    <location>
        <begin position="43"/>
        <end position="86"/>
    </location>
</feature>
<evidence type="ECO:0000256" key="6">
    <source>
        <dbReference type="ARBA" id="ARBA00022685"/>
    </source>
</evidence>
<evidence type="ECO:0000256" key="2">
    <source>
        <dbReference type="ARBA" id="ARBA00003192"/>
    </source>
</evidence>
<feature type="compositionally biased region" description="Basic and acidic residues" evidence="10">
    <location>
        <begin position="54"/>
        <end position="65"/>
    </location>
</feature>
<dbReference type="GeneTree" id="ENSGT00390000016811"/>
<dbReference type="Proteomes" id="UP000694395">
    <property type="component" value="Chromosome 19"/>
</dbReference>
<evidence type="ECO:0000313" key="14">
    <source>
        <dbReference type="Proteomes" id="UP000694395"/>
    </source>
</evidence>
<dbReference type="GO" id="GO:0007218">
    <property type="term" value="P:neuropeptide signaling pathway"/>
    <property type="evidence" value="ECO:0007669"/>
    <property type="project" value="UniProtKB-KW"/>
</dbReference>
<dbReference type="InterPro" id="IPR013531">
    <property type="entry name" value="Mcrtin_ACTH_cent"/>
</dbReference>
<dbReference type="PANTHER" id="PTHR11416">
    <property type="entry name" value="PRO-OPIOMELANOCORTIN"/>
    <property type="match status" value="1"/>
</dbReference>
<dbReference type="Ensembl" id="ENSOMYT00000033728">
    <property type="protein sequence ID" value="ENSOMYP00000030934"/>
    <property type="gene ID" value="ENSOMYG00000014502"/>
</dbReference>
<dbReference type="InterPro" id="IPR013532">
    <property type="entry name" value="Opioid_neuropept"/>
</dbReference>
<feature type="domain" description="Pro-opiomelanocortin/corticotropin ACTH central region" evidence="11">
    <location>
        <begin position="202"/>
        <end position="240"/>
    </location>
</feature>
<dbReference type="AlphaFoldDB" id="A0A8C7Q304"/>
<dbReference type="Pfam" id="PF08384">
    <property type="entry name" value="NPP"/>
    <property type="match status" value="1"/>
</dbReference>
<keyword evidence="5" id="KW-0964">Secreted</keyword>
<evidence type="ECO:0000256" key="10">
    <source>
        <dbReference type="SAM" id="MobiDB-lite"/>
    </source>
</evidence>
<comment type="function">
    <text evidence="2">Endogenous opiate.</text>
</comment>
<evidence type="ECO:0000256" key="8">
    <source>
        <dbReference type="ARBA" id="ARBA00022729"/>
    </source>
</evidence>
<feature type="compositionally biased region" description="Polar residues" evidence="10">
    <location>
        <begin position="67"/>
        <end position="83"/>
    </location>
</feature>
<comment type="function">
    <text evidence="1">Stimulates the adrenal glands to release cortisol.</text>
</comment>
<evidence type="ECO:0000313" key="13">
    <source>
        <dbReference type="Ensembl" id="ENSOMYP00000030934"/>
    </source>
</evidence>
<evidence type="ECO:0000256" key="5">
    <source>
        <dbReference type="ARBA" id="ARBA00022525"/>
    </source>
</evidence>
<keyword evidence="8" id="KW-0732">Signal</keyword>
<reference evidence="13" key="1">
    <citation type="submission" date="2021-09" db="UniProtKB">
        <authorList>
            <consortium name="Ensembl"/>
        </authorList>
    </citation>
    <scope>IDENTIFICATION</scope>
</reference>
<dbReference type="PANTHER" id="PTHR11416:SF7">
    <property type="entry name" value="PRO-OPIOMELANOCORTIN"/>
    <property type="match status" value="1"/>
</dbReference>
<comment type="similarity">
    <text evidence="4">Belongs to the POMC family.</text>
</comment>
<dbReference type="GO" id="GO:0005576">
    <property type="term" value="C:extracellular region"/>
    <property type="evidence" value="ECO:0007669"/>
    <property type="project" value="UniProtKB-SubCell"/>
</dbReference>
<feature type="region of interest" description="Disordered" evidence="10">
    <location>
        <begin position="326"/>
        <end position="351"/>
    </location>
</feature>
<sequence>MLFVMRWTLIRCTHLILLVCVCVCVWLSFLRGCGGGQTGDLGGLESHRHSGSGIKERGPETERHTHSQTYTLSDTQTDNSALKKTTPRKRKVIDWLEERRETREREEREEREKSEKRERRARRQREEREEREKLWRQECIQLCRSDLTTKSPIFPVKVHLQPPSPSDSDSPPLYLPLSLLSPSSPLYPTEQQNSVSPQAKRSYSMEHFRWGKPVGRKRRPVKVYTNGVEEESSEAFPSEMRRELGTDDAVYPSLEAGTAEGGEAEGMEGVFSLQEKKDGSYKMNHFRWSGPPASKRYGGFMKSWDERSQKPLLTLFKNVIIKDGQQKREQWGREEGEEKRALGERKYHFQG</sequence>
<dbReference type="InterPro" id="IPR050878">
    <property type="entry name" value="POMC-derived_peptides"/>
</dbReference>
<keyword evidence="6" id="KW-0165">Cleavage on pair of basic residues</keyword>
<dbReference type="InterPro" id="IPR013593">
    <property type="entry name" value="Melanocortin_N"/>
</dbReference>
<evidence type="ECO:0000259" key="11">
    <source>
        <dbReference type="SMART" id="SM01363"/>
    </source>
</evidence>
<keyword evidence="14" id="KW-1185">Reference proteome</keyword>
<accession>A0A8C7Q304</accession>
<name>A0A8C7Q304_ONCMY</name>
<organism evidence="13 14">
    <name type="scientific">Oncorhynchus mykiss</name>
    <name type="common">Rainbow trout</name>
    <name type="synonym">Salmo gairdneri</name>
    <dbReference type="NCBI Taxonomy" id="8022"/>
    <lineage>
        <taxon>Eukaryota</taxon>
        <taxon>Metazoa</taxon>
        <taxon>Chordata</taxon>
        <taxon>Craniata</taxon>
        <taxon>Vertebrata</taxon>
        <taxon>Euteleostomi</taxon>
        <taxon>Actinopterygii</taxon>
        <taxon>Neopterygii</taxon>
        <taxon>Teleostei</taxon>
        <taxon>Protacanthopterygii</taxon>
        <taxon>Salmoniformes</taxon>
        <taxon>Salmonidae</taxon>
        <taxon>Salmoninae</taxon>
        <taxon>Oncorhynchus</taxon>
    </lineage>
</organism>
<keyword evidence="7" id="KW-0372">Hormone</keyword>
<dbReference type="SMART" id="SM01363">
    <property type="entry name" value="ACTH_domain"/>
    <property type="match status" value="2"/>
</dbReference>
<evidence type="ECO:0000256" key="4">
    <source>
        <dbReference type="ARBA" id="ARBA00005832"/>
    </source>
</evidence>
<evidence type="ECO:0000256" key="9">
    <source>
        <dbReference type="ARBA" id="ARBA00023205"/>
    </source>
</evidence>
<feature type="domain" description="Pro-opiomelanocortin/corticotropin ACTH central region" evidence="11">
    <location>
        <begin position="280"/>
        <end position="316"/>
    </location>
</feature>
<dbReference type="InterPro" id="IPR001941">
    <property type="entry name" value="PMOC"/>
</dbReference>
<evidence type="ECO:0000256" key="3">
    <source>
        <dbReference type="ARBA" id="ARBA00004613"/>
    </source>
</evidence>
<dbReference type="Pfam" id="PF00976">
    <property type="entry name" value="ACTH_domain"/>
    <property type="match status" value="2"/>
</dbReference>